<feature type="transmembrane region" description="Helical" evidence="1">
    <location>
        <begin position="197"/>
        <end position="219"/>
    </location>
</feature>
<dbReference type="AlphaFoldDB" id="A0AAV9BTJ0"/>
<gene>
    <name evidence="2" type="ORF">QJS04_geneDACA020446</name>
</gene>
<dbReference type="Proteomes" id="UP001179952">
    <property type="component" value="Unassembled WGS sequence"/>
</dbReference>
<proteinExistence type="predicted"/>
<sequence>MPGELVEVSLRDEGEPIPHARYPGQGLRLEGGDRGGRGLWQCPIAGVPPIQMAFGKMSMVDVAVKAPGSLDPDQPQPEKQSEFSCYTLDLDANGAANLYGCYVPMDEEELHHWLQRDTPVTTSDNLNGALMTEVVMNNNASDSLGSVQSEPMPCNQKPFPILVSREYLQRRGNNSTAVQQEDSRQSENDKEVVESGWRIYLAIFPLSLVPMTLICIGTLHESSQQSETDKEAIESGWKICLMNFVGSSGLILAIYHMQDHPTKACIALIIVAFIFSTNGVICFIRGAYSERGPFMEGGVSVTWWTMRLPWD</sequence>
<dbReference type="EMBL" id="JAUJYN010000001">
    <property type="protein sequence ID" value="KAK1279860.1"/>
    <property type="molecule type" value="Genomic_DNA"/>
</dbReference>
<comment type="caution">
    <text evidence="2">The sequence shown here is derived from an EMBL/GenBank/DDBJ whole genome shotgun (WGS) entry which is preliminary data.</text>
</comment>
<accession>A0AAV9BTJ0</accession>
<name>A0AAV9BTJ0_ACOGR</name>
<evidence type="ECO:0000313" key="3">
    <source>
        <dbReference type="Proteomes" id="UP001179952"/>
    </source>
</evidence>
<keyword evidence="3" id="KW-1185">Reference proteome</keyword>
<reference evidence="2" key="2">
    <citation type="submission" date="2023-06" db="EMBL/GenBank/DDBJ databases">
        <authorList>
            <person name="Ma L."/>
            <person name="Liu K.-W."/>
            <person name="Li Z."/>
            <person name="Hsiao Y.-Y."/>
            <person name="Qi Y."/>
            <person name="Fu T."/>
            <person name="Tang G."/>
            <person name="Zhang D."/>
            <person name="Sun W.-H."/>
            <person name="Liu D.-K."/>
            <person name="Li Y."/>
            <person name="Chen G.-Z."/>
            <person name="Liu X.-D."/>
            <person name="Liao X.-Y."/>
            <person name="Jiang Y.-T."/>
            <person name="Yu X."/>
            <person name="Hao Y."/>
            <person name="Huang J."/>
            <person name="Zhao X.-W."/>
            <person name="Ke S."/>
            <person name="Chen Y.-Y."/>
            <person name="Wu W.-L."/>
            <person name="Hsu J.-L."/>
            <person name="Lin Y.-F."/>
            <person name="Huang M.-D."/>
            <person name="Li C.-Y."/>
            <person name="Huang L."/>
            <person name="Wang Z.-W."/>
            <person name="Zhao X."/>
            <person name="Zhong W.-Y."/>
            <person name="Peng D.-H."/>
            <person name="Ahmad S."/>
            <person name="Lan S."/>
            <person name="Zhang J.-S."/>
            <person name="Tsai W.-C."/>
            <person name="Van De Peer Y."/>
            <person name="Liu Z.-J."/>
        </authorList>
    </citation>
    <scope>NUCLEOTIDE SEQUENCE</scope>
    <source>
        <strain evidence="2">SCP</strain>
        <tissue evidence="2">Leaves</tissue>
    </source>
</reference>
<evidence type="ECO:0000256" key="1">
    <source>
        <dbReference type="SAM" id="Phobius"/>
    </source>
</evidence>
<feature type="transmembrane region" description="Helical" evidence="1">
    <location>
        <begin position="264"/>
        <end position="284"/>
    </location>
</feature>
<keyword evidence="1" id="KW-1133">Transmembrane helix</keyword>
<evidence type="ECO:0000313" key="2">
    <source>
        <dbReference type="EMBL" id="KAK1279860.1"/>
    </source>
</evidence>
<keyword evidence="1" id="KW-0472">Membrane</keyword>
<organism evidence="2 3">
    <name type="scientific">Acorus gramineus</name>
    <name type="common">Dwarf sweet flag</name>
    <dbReference type="NCBI Taxonomy" id="55184"/>
    <lineage>
        <taxon>Eukaryota</taxon>
        <taxon>Viridiplantae</taxon>
        <taxon>Streptophyta</taxon>
        <taxon>Embryophyta</taxon>
        <taxon>Tracheophyta</taxon>
        <taxon>Spermatophyta</taxon>
        <taxon>Magnoliopsida</taxon>
        <taxon>Liliopsida</taxon>
        <taxon>Acoraceae</taxon>
        <taxon>Acorus</taxon>
    </lineage>
</organism>
<keyword evidence="1" id="KW-0812">Transmembrane</keyword>
<reference evidence="2" key="1">
    <citation type="journal article" date="2023" name="Nat. Commun.">
        <title>Diploid and tetraploid genomes of Acorus and the evolution of monocots.</title>
        <authorList>
            <person name="Ma L."/>
            <person name="Liu K.W."/>
            <person name="Li Z."/>
            <person name="Hsiao Y.Y."/>
            <person name="Qi Y."/>
            <person name="Fu T."/>
            <person name="Tang G.D."/>
            <person name="Zhang D."/>
            <person name="Sun W.H."/>
            <person name="Liu D.K."/>
            <person name="Li Y."/>
            <person name="Chen G.Z."/>
            <person name="Liu X.D."/>
            <person name="Liao X.Y."/>
            <person name="Jiang Y.T."/>
            <person name="Yu X."/>
            <person name="Hao Y."/>
            <person name="Huang J."/>
            <person name="Zhao X.W."/>
            <person name="Ke S."/>
            <person name="Chen Y.Y."/>
            <person name="Wu W.L."/>
            <person name="Hsu J.L."/>
            <person name="Lin Y.F."/>
            <person name="Huang M.D."/>
            <person name="Li C.Y."/>
            <person name="Huang L."/>
            <person name="Wang Z.W."/>
            <person name="Zhao X."/>
            <person name="Zhong W.Y."/>
            <person name="Peng D.H."/>
            <person name="Ahmad S."/>
            <person name="Lan S."/>
            <person name="Zhang J.S."/>
            <person name="Tsai W.C."/>
            <person name="Van de Peer Y."/>
            <person name="Liu Z.J."/>
        </authorList>
    </citation>
    <scope>NUCLEOTIDE SEQUENCE</scope>
    <source>
        <strain evidence="2">SCP</strain>
    </source>
</reference>
<feature type="transmembrane region" description="Helical" evidence="1">
    <location>
        <begin position="239"/>
        <end position="258"/>
    </location>
</feature>
<protein>
    <submittedName>
        <fullName evidence="2">Uncharacterized protein</fullName>
    </submittedName>
</protein>